<dbReference type="STRING" id="412690.SAMN04489834_3338"/>
<dbReference type="Proteomes" id="UP000181956">
    <property type="component" value="Chromosome I"/>
</dbReference>
<sequence>MSTDFYQVIARYYPLAGQTETVLALLVDLAAASRTEPANIAYDFFRGVENADEIVIIESYTDAAGFAAHREAEHFERIGLGQIIPLLENRVVVKMNASLDA</sequence>
<dbReference type="PROSITE" id="PS51725">
    <property type="entry name" value="ABM"/>
    <property type="match status" value="1"/>
</dbReference>
<dbReference type="EMBL" id="LT629742">
    <property type="protein sequence ID" value="SDT29345.1"/>
    <property type="molecule type" value="Genomic_DNA"/>
</dbReference>
<dbReference type="Gene3D" id="3.30.70.100">
    <property type="match status" value="1"/>
</dbReference>
<proteinExistence type="predicted"/>
<name>A0A1H1Z692_9MICO</name>
<dbReference type="AlphaFoldDB" id="A0A1H1Z692"/>
<keyword evidence="3" id="KW-1185">Reference proteome</keyword>
<dbReference type="RefSeq" id="WP_083365037.1">
    <property type="nucleotide sequence ID" value="NZ_LT629742.1"/>
</dbReference>
<dbReference type="InterPro" id="IPR007138">
    <property type="entry name" value="ABM_dom"/>
</dbReference>
<protein>
    <submittedName>
        <fullName evidence="2">Quinol monooxygenase YgiN</fullName>
    </submittedName>
</protein>
<evidence type="ECO:0000313" key="3">
    <source>
        <dbReference type="Proteomes" id="UP000181956"/>
    </source>
</evidence>
<dbReference type="GO" id="GO:0004497">
    <property type="term" value="F:monooxygenase activity"/>
    <property type="evidence" value="ECO:0007669"/>
    <property type="project" value="UniProtKB-KW"/>
</dbReference>
<keyword evidence="2" id="KW-0503">Monooxygenase</keyword>
<gene>
    <name evidence="2" type="ORF">SAMN04489834_3338</name>
</gene>
<evidence type="ECO:0000313" key="2">
    <source>
        <dbReference type="EMBL" id="SDT29345.1"/>
    </source>
</evidence>
<evidence type="ECO:0000259" key="1">
    <source>
        <dbReference type="PROSITE" id="PS51725"/>
    </source>
</evidence>
<keyword evidence="2" id="KW-0560">Oxidoreductase</keyword>
<accession>A0A1H1Z692</accession>
<feature type="domain" description="ABM" evidence="1">
    <location>
        <begin position="6"/>
        <end position="95"/>
    </location>
</feature>
<dbReference type="SUPFAM" id="SSF54909">
    <property type="entry name" value="Dimeric alpha+beta barrel"/>
    <property type="match status" value="1"/>
</dbReference>
<reference evidence="3" key="1">
    <citation type="submission" date="2016-10" db="EMBL/GenBank/DDBJ databases">
        <authorList>
            <person name="Varghese N."/>
            <person name="Submissions S."/>
        </authorList>
    </citation>
    <scope>NUCLEOTIDE SEQUENCE [LARGE SCALE GENOMIC DNA]</scope>
    <source>
        <strain evidence="3">DSM 21772</strain>
    </source>
</reference>
<dbReference type="OrthoDB" id="3695636at2"/>
<dbReference type="InterPro" id="IPR011008">
    <property type="entry name" value="Dimeric_a/b-barrel"/>
</dbReference>
<dbReference type="Pfam" id="PF03992">
    <property type="entry name" value="ABM"/>
    <property type="match status" value="1"/>
</dbReference>
<organism evidence="2 3">
    <name type="scientific">Microterricola viridarii</name>
    <dbReference type="NCBI Taxonomy" id="412690"/>
    <lineage>
        <taxon>Bacteria</taxon>
        <taxon>Bacillati</taxon>
        <taxon>Actinomycetota</taxon>
        <taxon>Actinomycetes</taxon>
        <taxon>Micrococcales</taxon>
        <taxon>Microbacteriaceae</taxon>
        <taxon>Microterricola</taxon>
    </lineage>
</organism>